<keyword evidence="1" id="KW-0611">Plant defense</keyword>
<proteinExistence type="predicted"/>
<dbReference type="InterPro" id="IPR057135">
    <property type="entry name" value="At4g27190-like_LRR"/>
</dbReference>
<name>A0AA39T677_ACESA</name>
<keyword evidence="4" id="KW-1185">Reference proteome</keyword>
<dbReference type="AlphaFoldDB" id="A0AA39T677"/>
<dbReference type="PANTHER" id="PTHR33463">
    <property type="entry name" value="NB-ARC DOMAIN-CONTAINING PROTEIN-RELATED"/>
    <property type="match status" value="1"/>
</dbReference>
<dbReference type="InterPro" id="IPR050905">
    <property type="entry name" value="Plant_NBS-LRR"/>
</dbReference>
<protein>
    <recommendedName>
        <fullName evidence="2">Disease resistance protein At4g27190-like leucine-rich repeats domain-containing protein</fullName>
    </recommendedName>
</protein>
<sequence length="455" mass="52048">MNKFPTFNTRERLEILRVEYLGNLTGILLNVSESSLASQYSHLKVFVGRERWEALFNALESSPAGYSHLKVVHINECPQLMKLFSSNLLSELKNLEQIEVRKCHAMEELIAIKRSPKEFLLPRLKRLSLSDMPKLKSICSCNVLVMVCESLQVIDIRSCRKLKKILSSSSKLQLEVLKNLEEIKVYLCLEMEEIIAIDDVDCKKELISLPKLRKLTLNDMPELKSIINVCGSNGVMVCESLQIVGTIEEIIAIDDVDCKKELINISLPKLRKLTLSYLPELKSIINVCGSNGVMVCDSLQVIDIHWCWKLKKILSSLSKLQLGVLKNLEEIKVVFCREMEEIIAIDDVDCKKELITSLPKLRKLTLRFMRKLKSIINVCGSNGVMVCDSLQEIYIENCPQLKRLLIYLPIDEKGEPSPPPALIKIKVQRSWWVALEWDHLHPNAQTVLLPFCEFY</sequence>
<feature type="domain" description="Disease resistance protein At4g27190-like leucine-rich repeats" evidence="2">
    <location>
        <begin position="174"/>
        <end position="244"/>
    </location>
</feature>
<gene>
    <name evidence="3" type="ORF">LWI29_017214</name>
</gene>
<reference evidence="3" key="2">
    <citation type="submission" date="2023-06" db="EMBL/GenBank/DDBJ databases">
        <authorList>
            <person name="Swenson N.G."/>
            <person name="Wegrzyn J.L."/>
            <person name="Mcevoy S.L."/>
        </authorList>
    </citation>
    <scope>NUCLEOTIDE SEQUENCE</scope>
    <source>
        <strain evidence="3">NS2018</strain>
        <tissue evidence="3">Leaf</tissue>
    </source>
</reference>
<feature type="domain" description="Disease resistance protein At4g27190-like leucine-rich repeats" evidence="2">
    <location>
        <begin position="321"/>
        <end position="405"/>
    </location>
</feature>
<reference evidence="3" key="1">
    <citation type="journal article" date="2022" name="Plant J.">
        <title>Strategies of tolerance reflected in two North American maple genomes.</title>
        <authorList>
            <person name="McEvoy S.L."/>
            <person name="Sezen U.U."/>
            <person name="Trouern-Trend A."/>
            <person name="McMahon S.M."/>
            <person name="Schaberg P.G."/>
            <person name="Yang J."/>
            <person name="Wegrzyn J.L."/>
            <person name="Swenson N.G."/>
        </authorList>
    </citation>
    <scope>NUCLEOTIDE SEQUENCE</scope>
    <source>
        <strain evidence="3">NS2018</strain>
    </source>
</reference>
<dbReference type="Pfam" id="PF23247">
    <property type="entry name" value="LRR_RPS2"/>
    <property type="match status" value="3"/>
</dbReference>
<accession>A0AA39T677</accession>
<evidence type="ECO:0000259" key="2">
    <source>
        <dbReference type="Pfam" id="PF23247"/>
    </source>
</evidence>
<dbReference type="SUPFAM" id="SSF52058">
    <property type="entry name" value="L domain-like"/>
    <property type="match status" value="1"/>
</dbReference>
<evidence type="ECO:0000256" key="1">
    <source>
        <dbReference type="ARBA" id="ARBA00022821"/>
    </source>
</evidence>
<dbReference type="InterPro" id="IPR032675">
    <property type="entry name" value="LRR_dom_sf"/>
</dbReference>
<dbReference type="PANTHER" id="PTHR33463:SF187">
    <property type="entry name" value="AND NB-ARC DOMAIN DISEASE RESISTANCE PROTEIN, PUTATIVE-RELATED"/>
    <property type="match status" value="1"/>
</dbReference>
<comment type="caution">
    <text evidence="3">The sequence shown here is derived from an EMBL/GenBank/DDBJ whole genome shotgun (WGS) entry which is preliminary data.</text>
</comment>
<dbReference type="Gene3D" id="3.80.10.10">
    <property type="entry name" value="Ribonuclease Inhibitor"/>
    <property type="match status" value="2"/>
</dbReference>
<evidence type="ECO:0000313" key="4">
    <source>
        <dbReference type="Proteomes" id="UP001168877"/>
    </source>
</evidence>
<feature type="domain" description="Disease resistance protein At4g27190-like leucine-rich repeats" evidence="2">
    <location>
        <begin position="62"/>
        <end position="173"/>
    </location>
</feature>
<evidence type="ECO:0000313" key="3">
    <source>
        <dbReference type="EMBL" id="KAK0600660.1"/>
    </source>
</evidence>
<dbReference type="EMBL" id="JAUESC010000003">
    <property type="protein sequence ID" value="KAK0600660.1"/>
    <property type="molecule type" value="Genomic_DNA"/>
</dbReference>
<dbReference type="Proteomes" id="UP001168877">
    <property type="component" value="Unassembled WGS sequence"/>
</dbReference>
<organism evidence="3 4">
    <name type="scientific">Acer saccharum</name>
    <name type="common">Sugar maple</name>
    <dbReference type="NCBI Taxonomy" id="4024"/>
    <lineage>
        <taxon>Eukaryota</taxon>
        <taxon>Viridiplantae</taxon>
        <taxon>Streptophyta</taxon>
        <taxon>Embryophyta</taxon>
        <taxon>Tracheophyta</taxon>
        <taxon>Spermatophyta</taxon>
        <taxon>Magnoliopsida</taxon>
        <taxon>eudicotyledons</taxon>
        <taxon>Gunneridae</taxon>
        <taxon>Pentapetalae</taxon>
        <taxon>rosids</taxon>
        <taxon>malvids</taxon>
        <taxon>Sapindales</taxon>
        <taxon>Sapindaceae</taxon>
        <taxon>Hippocastanoideae</taxon>
        <taxon>Acereae</taxon>
        <taxon>Acer</taxon>
    </lineage>
</organism>